<comment type="caution">
    <text evidence="1">The sequence shown here is derived from an EMBL/GenBank/DDBJ whole genome shotgun (WGS) entry which is preliminary data.</text>
</comment>
<protein>
    <submittedName>
        <fullName evidence="1">Uncharacterized protein</fullName>
    </submittedName>
</protein>
<dbReference type="AlphaFoldDB" id="A0A848KQF0"/>
<proteinExistence type="predicted"/>
<dbReference type="InterPro" id="IPR038490">
    <property type="entry name" value="Gingipain_propep_sf"/>
</dbReference>
<organism evidence="1 2">
    <name type="scientific">Gordonia asplenii</name>
    <dbReference type="NCBI Taxonomy" id="2725283"/>
    <lineage>
        <taxon>Bacteria</taxon>
        <taxon>Bacillati</taxon>
        <taxon>Actinomycetota</taxon>
        <taxon>Actinomycetes</taxon>
        <taxon>Mycobacteriales</taxon>
        <taxon>Gordoniaceae</taxon>
        <taxon>Gordonia</taxon>
    </lineage>
</organism>
<evidence type="ECO:0000313" key="1">
    <source>
        <dbReference type="EMBL" id="NMO01234.1"/>
    </source>
</evidence>
<evidence type="ECO:0000313" key="2">
    <source>
        <dbReference type="Proteomes" id="UP000550729"/>
    </source>
</evidence>
<reference evidence="1 2" key="1">
    <citation type="submission" date="2020-04" db="EMBL/GenBank/DDBJ databases">
        <title>Gordonia sp. nov. TBRC 11910.</title>
        <authorList>
            <person name="Suriyachadkun C."/>
        </authorList>
    </citation>
    <scope>NUCLEOTIDE SEQUENCE [LARGE SCALE GENOMIC DNA]</scope>
    <source>
        <strain evidence="1 2">TBRC 11910</strain>
    </source>
</reference>
<name>A0A848KQF0_9ACTN</name>
<accession>A0A848KQF0</accession>
<dbReference type="RefSeq" id="WP_170193743.1">
    <property type="nucleotide sequence ID" value="NZ_JABBNB010000007.1"/>
</dbReference>
<sequence>MTRTVRTPLSAIHPTRDGTALAFTLTLDAGSVTTTETPFGTRVAIDGFATTGCAGAPQLPRLRMSVTTPENTWPTAVSVISDHWVSITGPGVFVAASQPRSAVVGEPAVNMPGGDGTGVDGTGVVADYLPPDLAAYRRSVVHPPDVVTSRGVESVGGARVAVLDIAPVKLTPDGRVLLCTSATGVIHCAAPAGERPRLRVQPSLRLAQLRAPSVPDIAEATESAAPTRRVVITRSHDELPAAGRFVTDTSPARARLTLSGPLVVGVQSLVVCVDDADRRTLPFKATRSPAVRGWYYAVAPDDPSMSCETIVMPPLRPTTIAVPTRWIVVHGDERDRSPHHYEVTPSEERMER</sequence>
<dbReference type="Proteomes" id="UP000550729">
    <property type="component" value="Unassembled WGS sequence"/>
</dbReference>
<dbReference type="EMBL" id="JABBNB010000007">
    <property type="protein sequence ID" value="NMO01234.1"/>
    <property type="molecule type" value="Genomic_DNA"/>
</dbReference>
<keyword evidence="2" id="KW-1185">Reference proteome</keyword>
<dbReference type="Gene3D" id="2.60.40.3800">
    <property type="match status" value="1"/>
</dbReference>
<gene>
    <name evidence="1" type="ORF">HH308_08390</name>
</gene>